<protein>
    <submittedName>
        <fullName evidence="1">Uncharacterized protein</fullName>
    </submittedName>
</protein>
<organism evidence="1 2">
    <name type="scientific">Malassezia nana</name>
    <dbReference type="NCBI Taxonomy" id="180528"/>
    <lineage>
        <taxon>Eukaryota</taxon>
        <taxon>Fungi</taxon>
        <taxon>Dikarya</taxon>
        <taxon>Basidiomycota</taxon>
        <taxon>Ustilaginomycotina</taxon>
        <taxon>Malasseziomycetes</taxon>
        <taxon>Malasseziales</taxon>
        <taxon>Malasseziaceae</taxon>
        <taxon>Malassezia</taxon>
    </lineage>
</organism>
<keyword evidence="2" id="KW-1185">Reference proteome</keyword>
<evidence type="ECO:0000313" key="2">
    <source>
        <dbReference type="Proteomes" id="UP001213623"/>
    </source>
</evidence>
<dbReference type="Proteomes" id="UP001213623">
    <property type="component" value="Chromosome 3"/>
</dbReference>
<reference evidence="1" key="1">
    <citation type="submission" date="2023-03" db="EMBL/GenBank/DDBJ databases">
        <title>Mating type loci evolution in Malassezia.</title>
        <authorList>
            <person name="Coelho M.A."/>
        </authorList>
    </citation>
    <scope>NUCLEOTIDE SEQUENCE</scope>
    <source>
        <strain evidence="1">CBS 9557</strain>
    </source>
</reference>
<dbReference type="InterPro" id="IPR008979">
    <property type="entry name" value="Galactose-bd-like_sf"/>
</dbReference>
<dbReference type="SUPFAM" id="SSF49785">
    <property type="entry name" value="Galactose-binding domain-like"/>
    <property type="match status" value="1"/>
</dbReference>
<sequence>MVRENVLQSASKVKASCGSSREARCALDNSNESCWTFDLGSPDPSASATLTCTLSKPCAVCEVAQWQATFAGGFVPTRMALFVALTGSGTEDLWQMVTEAFPKDGNMPQSFAIDSASLESLLSSLGYPFDVTTEQVRIQFDGSTDGFGRITIYELGLYLS</sequence>
<name>A0AAF0J3C0_9BASI</name>
<gene>
    <name evidence="1" type="ORF">MNAN1_001601</name>
</gene>
<dbReference type="AlphaFoldDB" id="A0AAF0J3C0"/>
<dbReference type="Gene3D" id="2.60.120.260">
    <property type="entry name" value="Galactose-binding domain-like"/>
    <property type="match status" value="1"/>
</dbReference>
<dbReference type="EMBL" id="CP119894">
    <property type="protein sequence ID" value="WFD26618.1"/>
    <property type="molecule type" value="Genomic_DNA"/>
</dbReference>
<evidence type="ECO:0000313" key="1">
    <source>
        <dbReference type="EMBL" id="WFD26618.1"/>
    </source>
</evidence>
<accession>A0AAF0J3C0</accession>
<proteinExistence type="predicted"/>